<accession>X1VBB4</accession>
<name>X1VBB4_9ZZZZ</name>
<organism evidence="1">
    <name type="scientific">marine sediment metagenome</name>
    <dbReference type="NCBI Taxonomy" id="412755"/>
    <lineage>
        <taxon>unclassified sequences</taxon>
        <taxon>metagenomes</taxon>
        <taxon>ecological metagenomes</taxon>
    </lineage>
</organism>
<gene>
    <name evidence="1" type="ORF">S12H4_41969</name>
</gene>
<reference evidence="1" key="1">
    <citation type="journal article" date="2014" name="Front. Microbiol.">
        <title>High frequency of phylogenetically diverse reductive dehalogenase-homologous genes in deep subseafloor sedimentary metagenomes.</title>
        <authorList>
            <person name="Kawai M."/>
            <person name="Futagami T."/>
            <person name="Toyoda A."/>
            <person name="Takaki Y."/>
            <person name="Nishi S."/>
            <person name="Hori S."/>
            <person name="Arai W."/>
            <person name="Tsubouchi T."/>
            <person name="Morono Y."/>
            <person name="Uchiyama I."/>
            <person name="Ito T."/>
            <person name="Fujiyama A."/>
            <person name="Inagaki F."/>
            <person name="Takami H."/>
        </authorList>
    </citation>
    <scope>NUCLEOTIDE SEQUENCE</scope>
    <source>
        <strain evidence="1">Expedition CK06-06</strain>
    </source>
</reference>
<evidence type="ECO:0000313" key="1">
    <source>
        <dbReference type="EMBL" id="GAJ10721.1"/>
    </source>
</evidence>
<proteinExistence type="predicted"/>
<dbReference type="AlphaFoldDB" id="X1VBB4"/>
<protein>
    <submittedName>
        <fullName evidence="1">Uncharacterized protein</fullName>
    </submittedName>
</protein>
<dbReference type="EMBL" id="BARW01025633">
    <property type="protein sequence ID" value="GAJ10721.1"/>
    <property type="molecule type" value="Genomic_DNA"/>
</dbReference>
<feature type="non-terminal residue" evidence="1">
    <location>
        <position position="1"/>
    </location>
</feature>
<comment type="caution">
    <text evidence="1">The sequence shown here is derived from an EMBL/GenBank/DDBJ whole genome shotgun (WGS) entry which is preliminary data.</text>
</comment>
<feature type="non-terminal residue" evidence="1">
    <location>
        <position position="260"/>
    </location>
</feature>
<sequence>ADGTNLIPKLAQSEVVQNALNAAEDLTEDEVRDKFGGLIYFAQNSGKYSGTEMQLINNILGRFRNIRQTLANQFNIDIRYFRPNPRKVLNYQEIHDSTTGVEVNMVDFNPLKHPLSTGTYLVDGCDMVDECIKQKNGLFGTNGGFFNSVGMSRHVTKAVGFWTGSRTKFTDYIPIASAILKSNGMILMDSGDYSPAVGWSRDGSKFLFDYVKTRWMVKSTTYNVSDMVLTKYGAGINPTVNDYYLYLPDPNNPVKSDGNL</sequence>